<comment type="caution">
    <text evidence="2">The sequence shown here is derived from an EMBL/GenBank/DDBJ whole genome shotgun (WGS) entry which is preliminary data.</text>
</comment>
<reference evidence="2 3" key="1">
    <citation type="submission" date="2018-04" db="EMBL/GenBank/DDBJ databases">
        <authorList>
            <person name="Zhang X."/>
            <person name="Yuan J."/>
            <person name="Li F."/>
            <person name="Xiang J."/>
        </authorList>
    </citation>
    <scope>NUCLEOTIDE SEQUENCE [LARGE SCALE GENOMIC DNA]</scope>
    <source>
        <tissue evidence="2">Muscle</tissue>
    </source>
</reference>
<protein>
    <submittedName>
        <fullName evidence="2">Uncharacterized protein</fullName>
    </submittedName>
</protein>
<gene>
    <name evidence="2" type="ORF">C7M84_014633</name>
</gene>
<reference evidence="2 3" key="2">
    <citation type="submission" date="2019-01" db="EMBL/GenBank/DDBJ databases">
        <title>The decoding of complex shrimp genome reveals the adaptation for benthos swimmer, frequently molting mechanism and breeding impact on genome.</title>
        <authorList>
            <person name="Sun Y."/>
            <person name="Gao Y."/>
            <person name="Yu Y."/>
        </authorList>
    </citation>
    <scope>NUCLEOTIDE SEQUENCE [LARGE SCALE GENOMIC DNA]</scope>
    <source>
        <tissue evidence="2">Muscle</tissue>
    </source>
</reference>
<feature type="transmembrane region" description="Helical" evidence="1">
    <location>
        <begin position="91"/>
        <end position="112"/>
    </location>
</feature>
<feature type="transmembrane region" description="Helical" evidence="1">
    <location>
        <begin position="118"/>
        <end position="137"/>
    </location>
</feature>
<dbReference type="OrthoDB" id="6350385at2759"/>
<organism evidence="2 3">
    <name type="scientific">Penaeus vannamei</name>
    <name type="common">Whiteleg shrimp</name>
    <name type="synonym">Litopenaeus vannamei</name>
    <dbReference type="NCBI Taxonomy" id="6689"/>
    <lineage>
        <taxon>Eukaryota</taxon>
        <taxon>Metazoa</taxon>
        <taxon>Ecdysozoa</taxon>
        <taxon>Arthropoda</taxon>
        <taxon>Crustacea</taxon>
        <taxon>Multicrustacea</taxon>
        <taxon>Malacostraca</taxon>
        <taxon>Eumalacostraca</taxon>
        <taxon>Eucarida</taxon>
        <taxon>Decapoda</taxon>
        <taxon>Dendrobranchiata</taxon>
        <taxon>Penaeoidea</taxon>
        <taxon>Penaeidae</taxon>
        <taxon>Penaeus</taxon>
    </lineage>
</organism>
<name>A0A3R7Q348_PENVA</name>
<keyword evidence="1" id="KW-0812">Transmembrane</keyword>
<evidence type="ECO:0000256" key="1">
    <source>
        <dbReference type="SAM" id="Phobius"/>
    </source>
</evidence>
<dbReference type="SUPFAM" id="SSF103473">
    <property type="entry name" value="MFS general substrate transporter"/>
    <property type="match status" value="1"/>
</dbReference>
<keyword evidence="1" id="KW-0472">Membrane</keyword>
<sequence>MYVYDQKEIKSPVVRRRVYSFGFACILAALGQVAVYLFMLAVCVRQEYQDVQVASASGIMAAMTAVYAWLTGRLMFLLYERRHSEITCLEWVWWLCSIIVTVFNILLCVWFGLLSDILPTAVSAVAAALYLLFFKFAKDDIKQMGEEEEEAASREGPEYIE</sequence>
<dbReference type="InterPro" id="IPR036259">
    <property type="entry name" value="MFS_trans_sf"/>
</dbReference>
<dbReference type="AlphaFoldDB" id="A0A3R7Q348"/>
<evidence type="ECO:0000313" key="2">
    <source>
        <dbReference type="EMBL" id="ROT67308.1"/>
    </source>
</evidence>
<evidence type="ECO:0000313" key="3">
    <source>
        <dbReference type="Proteomes" id="UP000283509"/>
    </source>
</evidence>
<keyword evidence="3" id="KW-1185">Reference proteome</keyword>
<accession>A0A3R7Q348</accession>
<feature type="transmembrane region" description="Helical" evidence="1">
    <location>
        <begin position="54"/>
        <end position="79"/>
    </location>
</feature>
<dbReference type="EMBL" id="QCYY01002823">
    <property type="protein sequence ID" value="ROT67308.1"/>
    <property type="molecule type" value="Genomic_DNA"/>
</dbReference>
<dbReference type="Proteomes" id="UP000283509">
    <property type="component" value="Unassembled WGS sequence"/>
</dbReference>
<feature type="transmembrane region" description="Helical" evidence="1">
    <location>
        <begin position="21"/>
        <end position="42"/>
    </location>
</feature>
<proteinExistence type="predicted"/>
<keyword evidence="1" id="KW-1133">Transmembrane helix</keyword>